<comment type="caution">
    <text evidence="4">The sequence shown here is derived from an EMBL/GenBank/DDBJ whole genome shotgun (WGS) entry which is preliminary data.</text>
</comment>
<organism evidence="4 5">
    <name type="scientific">Rotaria magnacalcarata</name>
    <dbReference type="NCBI Taxonomy" id="392030"/>
    <lineage>
        <taxon>Eukaryota</taxon>
        <taxon>Metazoa</taxon>
        <taxon>Spiralia</taxon>
        <taxon>Gnathifera</taxon>
        <taxon>Rotifera</taxon>
        <taxon>Eurotatoria</taxon>
        <taxon>Bdelloidea</taxon>
        <taxon>Philodinida</taxon>
        <taxon>Philodinidae</taxon>
        <taxon>Rotaria</taxon>
    </lineage>
</organism>
<evidence type="ECO:0000313" key="5">
    <source>
        <dbReference type="Proteomes" id="UP000663824"/>
    </source>
</evidence>
<keyword evidence="1" id="KW-1133">Transmembrane helix</keyword>
<dbReference type="Proteomes" id="UP000663824">
    <property type="component" value="Unassembled WGS sequence"/>
</dbReference>
<dbReference type="OrthoDB" id="10000028at2759"/>
<feature type="signal peptide" evidence="2">
    <location>
        <begin position="1"/>
        <end position="22"/>
    </location>
</feature>
<evidence type="ECO:0000313" key="4">
    <source>
        <dbReference type="EMBL" id="CAF1917227.1"/>
    </source>
</evidence>
<evidence type="ECO:0000256" key="1">
    <source>
        <dbReference type="SAM" id="Phobius"/>
    </source>
</evidence>
<feature type="chain" id="PRO_5036230204" evidence="2">
    <location>
        <begin position="23"/>
        <end position="442"/>
    </location>
</feature>
<keyword evidence="1" id="KW-0472">Membrane</keyword>
<evidence type="ECO:0000256" key="2">
    <source>
        <dbReference type="SAM" id="SignalP"/>
    </source>
</evidence>
<evidence type="ECO:0000313" key="3">
    <source>
        <dbReference type="EMBL" id="CAF1676944.1"/>
    </source>
</evidence>
<keyword evidence="1" id="KW-0812">Transmembrane</keyword>
<keyword evidence="2" id="KW-0732">Signal</keyword>
<dbReference type="EMBL" id="CAJNOW010020028">
    <property type="protein sequence ID" value="CAF1676944.1"/>
    <property type="molecule type" value="Genomic_DNA"/>
</dbReference>
<feature type="transmembrane region" description="Helical" evidence="1">
    <location>
        <begin position="401"/>
        <end position="420"/>
    </location>
</feature>
<dbReference type="EMBL" id="CAJNRE010000086">
    <property type="protein sequence ID" value="CAF1917227.1"/>
    <property type="molecule type" value="Genomic_DNA"/>
</dbReference>
<dbReference type="AlphaFoldDB" id="A0A816KNM2"/>
<reference evidence="4" key="1">
    <citation type="submission" date="2021-02" db="EMBL/GenBank/DDBJ databases">
        <authorList>
            <person name="Nowell W R."/>
        </authorList>
    </citation>
    <scope>NUCLEOTIDE SEQUENCE</scope>
</reference>
<accession>A0A816KNM2</accession>
<proteinExistence type="predicted"/>
<dbReference type="Proteomes" id="UP000663834">
    <property type="component" value="Unassembled WGS sequence"/>
</dbReference>
<sequence>MFFSRFSNSIVILLLFYDWILCSLTTTIETDYFSRRLWLNGGTISHKQQAESQNIVRQHGNLTRHLTWLHNEISSVNRQLKLVKAQIKTINHSREHTATIVQQEPTNTIQNILLMNVNNTQTTTLNQQNVYIIKSLGAESLFDGYRDNLLDIYGLTLTITIECIAVFIEKHSIEKYIFIQLSNGSIDKYQMNKAKPLQESYEKFNRSMSEWIGDKKQIEYYQRFIHATKTREAMKNNQLMKIKNRPKSNDARIFTAITPVLRFKYNIDPLSISCLLEDFFGKIHTCDGRLIYPNELKIISNDKHQSVFYAIILNVSKETQIHPISASHHSRPQEQLFLIFNNDPEPVSRSSCSDCIHVEQTFVLNNDLKIVEEKTIHLIHEPRQVAKPEKKTSSCFNSQNYFVYIVIASISIYVLYKTYLVRRQVPMVRLGKRHSMSSRRGR</sequence>
<gene>
    <name evidence="3" type="ORF">KQP761_LOCUS35603</name>
    <name evidence="4" type="ORF">MBJ925_LOCUS1388</name>
</gene>
<protein>
    <submittedName>
        <fullName evidence="4">Uncharacterized protein</fullName>
    </submittedName>
</protein>
<name>A0A816KNM2_9BILA</name>